<proteinExistence type="predicted"/>
<reference evidence="1 2" key="1">
    <citation type="submission" date="2019-04" db="EMBL/GenBank/DDBJ databases">
        <title>Flavobacterium sp. strain DS2-A Genome sequencing and assembly.</title>
        <authorList>
            <person name="Kim I."/>
        </authorList>
    </citation>
    <scope>NUCLEOTIDE SEQUENCE [LARGE SCALE GENOMIC DNA]</scope>
    <source>
        <strain evidence="1 2">DS2-A</strain>
    </source>
</reference>
<organism evidence="1 2">
    <name type="scientific">Flavobacterium humi</name>
    <dbReference type="NCBI Taxonomy" id="2562683"/>
    <lineage>
        <taxon>Bacteria</taxon>
        <taxon>Pseudomonadati</taxon>
        <taxon>Bacteroidota</taxon>
        <taxon>Flavobacteriia</taxon>
        <taxon>Flavobacteriales</taxon>
        <taxon>Flavobacteriaceae</taxon>
        <taxon>Flavobacterium</taxon>
    </lineage>
</organism>
<comment type="caution">
    <text evidence="1">The sequence shown here is derived from an EMBL/GenBank/DDBJ whole genome shotgun (WGS) entry which is preliminary data.</text>
</comment>
<evidence type="ECO:0008006" key="3">
    <source>
        <dbReference type="Google" id="ProtNLM"/>
    </source>
</evidence>
<dbReference type="EMBL" id="SRLH01000008">
    <property type="protein sequence ID" value="TGD56873.1"/>
    <property type="molecule type" value="Genomic_DNA"/>
</dbReference>
<keyword evidence="2" id="KW-1185">Reference proteome</keyword>
<dbReference type="AlphaFoldDB" id="A0A4Z0L6X9"/>
<sequence length="304" mass="34974">MIKQFFWGVSLCLISLSCDHDSQEGSAHSSNVQMTGYKINYLSTFPDTNGAGTYQKITIGNILDNKFFSEDSEVIYNGVSQGVQTHQNYFYSNNLLSTRKADDDKKDFFYDGNQNLIGLNWAKLGQNDGTYHLLANYRFSHHPNNIVFVERISLPYNDPAAEIQRRCIVQFDSNDNIIKAGTDADLNGVMDNENLFFYTNDNLTSIQKSNGEVLTFEYSNVINNFMVLNYNSYGKKVYRLMCSEWHSMLYNNDFENSKNLKNQEASDATYEVLSNGYYKKKTKTMVFPENQAQNTTTTEFFFQE</sequence>
<dbReference type="RefSeq" id="WP_135527297.1">
    <property type="nucleotide sequence ID" value="NZ_SRLH01000008.1"/>
</dbReference>
<dbReference type="Proteomes" id="UP000297407">
    <property type="component" value="Unassembled WGS sequence"/>
</dbReference>
<name>A0A4Z0L6X9_9FLAO</name>
<protein>
    <recommendedName>
        <fullName evidence="3">DUF4595 domain-containing protein</fullName>
    </recommendedName>
</protein>
<gene>
    <name evidence="1" type="ORF">E4635_13840</name>
</gene>
<accession>A0A4Z0L6X9</accession>
<evidence type="ECO:0000313" key="2">
    <source>
        <dbReference type="Proteomes" id="UP000297407"/>
    </source>
</evidence>
<evidence type="ECO:0000313" key="1">
    <source>
        <dbReference type="EMBL" id="TGD56873.1"/>
    </source>
</evidence>
<dbReference type="OrthoDB" id="1430900at2"/>
<dbReference type="PROSITE" id="PS51257">
    <property type="entry name" value="PROKAR_LIPOPROTEIN"/>
    <property type="match status" value="1"/>
</dbReference>